<dbReference type="Pfam" id="PF15223">
    <property type="entry name" value="EPOP"/>
    <property type="match status" value="1"/>
</dbReference>
<dbReference type="InParanoid" id="F6PIZ5"/>
<keyword evidence="3" id="KW-1185">Reference proteome</keyword>
<reference evidence="2" key="3">
    <citation type="submission" date="2025-09" db="UniProtKB">
        <authorList>
            <consortium name="Ensembl"/>
        </authorList>
    </citation>
    <scope>IDENTIFICATION</scope>
</reference>
<feature type="region of interest" description="Disordered" evidence="1">
    <location>
        <begin position="92"/>
        <end position="177"/>
    </location>
</feature>
<dbReference type="eggNOG" id="ENOG502QSWJ">
    <property type="taxonomic scope" value="Eukaryota"/>
</dbReference>
<feature type="region of interest" description="Disordered" evidence="1">
    <location>
        <begin position="1"/>
        <end position="33"/>
    </location>
</feature>
<feature type="region of interest" description="Disordered" evidence="1">
    <location>
        <begin position="297"/>
        <end position="342"/>
    </location>
</feature>
<dbReference type="PANTHER" id="PTHR23187:SF1">
    <property type="entry name" value="ELONGIN BC AND POLYCOMB REPRESSIVE COMPLEX 2-ASSOCIATED PROTEIN"/>
    <property type="match status" value="1"/>
</dbReference>
<evidence type="ECO:0000256" key="1">
    <source>
        <dbReference type="SAM" id="MobiDB-lite"/>
    </source>
</evidence>
<dbReference type="GO" id="GO:0048663">
    <property type="term" value="P:neuron fate commitment"/>
    <property type="evidence" value="ECO:0000318"/>
    <property type="project" value="GO_Central"/>
</dbReference>
<dbReference type="GeneTree" id="ENSGT00940000153451"/>
<dbReference type="FunCoup" id="F6PIZ5">
    <property type="interactions" value="8"/>
</dbReference>
<evidence type="ECO:0000313" key="3">
    <source>
        <dbReference type="Proteomes" id="UP000002280"/>
    </source>
</evidence>
<dbReference type="InterPro" id="IPR052119">
    <property type="entry name" value="ElonginBC-PRC2_ViralRestrict"/>
</dbReference>
<dbReference type="STRING" id="13616.ENSMODP00000015744"/>
<feature type="compositionally biased region" description="Pro residues" evidence="1">
    <location>
        <begin position="199"/>
        <end position="209"/>
    </location>
</feature>
<dbReference type="OrthoDB" id="10014624at2759"/>
<dbReference type="CTD" id="100170841"/>
<feature type="compositionally biased region" description="Polar residues" evidence="1">
    <location>
        <begin position="92"/>
        <end position="112"/>
    </location>
</feature>
<reference evidence="2" key="2">
    <citation type="submission" date="2025-08" db="UniProtKB">
        <authorList>
            <consortium name="Ensembl"/>
        </authorList>
    </citation>
    <scope>IDENTIFICATION</scope>
</reference>
<dbReference type="InterPro" id="IPR027971">
    <property type="entry name" value="EPOP"/>
</dbReference>
<dbReference type="KEGG" id="mdo:100018716"/>
<dbReference type="Bgee" id="ENSMODG00000012582">
    <property type="expression patterns" value="Expressed in cerebellum and 6 other cell types or tissues"/>
</dbReference>
<feature type="compositionally biased region" description="Low complexity" evidence="1">
    <location>
        <begin position="243"/>
        <end position="255"/>
    </location>
</feature>
<feature type="region of interest" description="Disordered" evidence="1">
    <location>
        <begin position="195"/>
        <end position="272"/>
    </location>
</feature>
<sequence length="412" mass="43887">METLLPVSRPAVQASPRVSPCSPTPRKPRRGTQEFSPLCLRTLAFCALAKLRAPQLGLVHGLEGVAGDSCLGELGPRPSVLVGPFCGGSRARNSLKWQPTKPGTSAGYSSDSDSTRAGDFSDGEDLSTRVPSSSSEEEEDRGQQSICFRRAAPVLPPALPPLRDSPSSPAQFTPPSLIPQLNTSAVANAILPQASSPQLLPPPLLPPDPKTGQRELGFPRVEPQKLPLSQKYEIKTAAPEDISPSASSETSTGSPQTADASGATAPSGDPRREHFDRLIRQSKLWCYAKGFVLDGPSLRRVSDRPASSPTKAQAGGPVKKRRRPVASPRKAQARRPPASLPTKNSFSLLASFPCPPALVVGEDGDLRPASSLRLCGSSRPPPAHPLWRWQLGGPAIPEPPSLKFWGRTLQRL</sequence>
<dbReference type="OMA" id="PLCTGGW"/>
<name>F6PIZ5_MONDO</name>
<dbReference type="Proteomes" id="UP000002280">
    <property type="component" value="Chromosome 2"/>
</dbReference>
<organism evidence="2 3">
    <name type="scientific">Monodelphis domestica</name>
    <name type="common">Gray short-tailed opossum</name>
    <dbReference type="NCBI Taxonomy" id="13616"/>
    <lineage>
        <taxon>Eukaryota</taxon>
        <taxon>Metazoa</taxon>
        <taxon>Chordata</taxon>
        <taxon>Craniata</taxon>
        <taxon>Vertebrata</taxon>
        <taxon>Euteleostomi</taxon>
        <taxon>Mammalia</taxon>
        <taxon>Metatheria</taxon>
        <taxon>Didelphimorphia</taxon>
        <taxon>Didelphidae</taxon>
        <taxon>Monodelphis</taxon>
    </lineage>
</organism>
<protein>
    <submittedName>
        <fullName evidence="2">Elongin BC and polycomb repressive complex 2 associated protein</fullName>
    </submittedName>
</protein>
<accession>F6PIZ5</accession>
<dbReference type="GeneID" id="100018716"/>
<dbReference type="PANTHER" id="PTHR23187">
    <property type="entry name" value="FLJ44216 PROTEIN-RELATED"/>
    <property type="match status" value="1"/>
</dbReference>
<reference evidence="2 3" key="1">
    <citation type="journal article" date="2007" name="Nature">
        <title>Genome of the marsupial Monodelphis domestica reveals innovation in non-coding sequences.</title>
        <authorList>
            <person name="Mikkelsen T.S."/>
            <person name="Wakefield M.J."/>
            <person name="Aken B."/>
            <person name="Amemiya C.T."/>
            <person name="Chang J.L."/>
            <person name="Duke S."/>
            <person name="Garber M."/>
            <person name="Gentles A.J."/>
            <person name="Goodstadt L."/>
            <person name="Heger A."/>
            <person name="Jurka J."/>
            <person name="Kamal M."/>
            <person name="Mauceli E."/>
            <person name="Searle S.M."/>
            <person name="Sharpe T."/>
            <person name="Baker M.L."/>
            <person name="Batzer M.A."/>
            <person name="Benos P.V."/>
            <person name="Belov K."/>
            <person name="Clamp M."/>
            <person name="Cook A."/>
            <person name="Cuff J."/>
            <person name="Das R."/>
            <person name="Davidow L."/>
            <person name="Deakin J.E."/>
            <person name="Fazzari M.J."/>
            <person name="Glass J.L."/>
            <person name="Grabherr M."/>
            <person name="Greally J.M."/>
            <person name="Gu W."/>
            <person name="Hore T.A."/>
            <person name="Huttley G.A."/>
            <person name="Kleber M."/>
            <person name="Jirtle R.L."/>
            <person name="Koina E."/>
            <person name="Lee J.T."/>
            <person name="Mahony S."/>
            <person name="Marra M.A."/>
            <person name="Miller R.D."/>
            <person name="Nicholls R.D."/>
            <person name="Oda M."/>
            <person name="Papenfuss A.T."/>
            <person name="Parra Z.E."/>
            <person name="Pollock D.D."/>
            <person name="Ray D.A."/>
            <person name="Schein J.E."/>
            <person name="Speed T.P."/>
            <person name="Thompson K."/>
            <person name="VandeBerg J.L."/>
            <person name="Wade C.M."/>
            <person name="Walker J.A."/>
            <person name="Waters P.D."/>
            <person name="Webber C."/>
            <person name="Weidman J.R."/>
            <person name="Xie X."/>
            <person name="Zody M.C."/>
            <person name="Baldwin J."/>
            <person name="Abdouelleil A."/>
            <person name="Abdulkadir J."/>
            <person name="Abebe A."/>
            <person name="Abera B."/>
            <person name="Abreu J."/>
            <person name="Acer S.C."/>
            <person name="Aftuck L."/>
            <person name="Alexander A."/>
            <person name="An P."/>
            <person name="Anderson E."/>
            <person name="Anderson S."/>
            <person name="Arachi H."/>
            <person name="Azer M."/>
            <person name="Bachantsang P."/>
            <person name="Barry A."/>
            <person name="Bayul T."/>
            <person name="Berlin A."/>
            <person name="Bessette D."/>
            <person name="Bloom T."/>
            <person name="Bloom T."/>
            <person name="Boguslavskiy L."/>
            <person name="Bonnet C."/>
            <person name="Boukhgalter B."/>
            <person name="Bourzgui I."/>
            <person name="Brown A."/>
            <person name="Cahill P."/>
            <person name="Channer S."/>
            <person name="Cheshatsang Y."/>
            <person name="Chuda L."/>
            <person name="Citroen M."/>
            <person name="Collymore A."/>
            <person name="Cooke P."/>
            <person name="Costello M."/>
            <person name="D'Aco K."/>
            <person name="Daza R."/>
            <person name="De Haan G."/>
            <person name="DeGray S."/>
            <person name="DeMaso C."/>
            <person name="Dhargay N."/>
            <person name="Dooley K."/>
            <person name="Dooley E."/>
            <person name="Doricent M."/>
            <person name="Dorje P."/>
            <person name="Dorjee K."/>
            <person name="Dupes A."/>
            <person name="Elong R."/>
            <person name="Falk J."/>
            <person name="Farina A."/>
            <person name="Faro S."/>
            <person name="Ferguson D."/>
            <person name="Fisher S."/>
            <person name="Foley C.D."/>
            <person name="Franke A."/>
            <person name="Friedrich D."/>
            <person name="Gadbois L."/>
            <person name="Gearin G."/>
            <person name="Gearin C.R."/>
            <person name="Giannoukos G."/>
            <person name="Goode T."/>
            <person name="Graham J."/>
            <person name="Grandbois E."/>
            <person name="Grewal S."/>
            <person name="Gyaltsen K."/>
            <person name="Hafez N."/>
            <person name="Hagos B."/>
            <person name="Hall J."/>
            <person name="Henson C."/>
            <person name="Hollinger A."/>
            <person name="Honan T."/>
            <person name="Huard M.D."/>
            <person name="Hughes L."/>
            <person name="Hurhula B."/>
            <person name="Husby M.E."/>
            <person name="Kamat A."/>
            <person name="Kanga B."/>
            <person name="Kashin S."/>
            <person name="Khazanovich D."/>
            <person name="Kisner P."/>
            <person name="Lance K."/>
            <person name="Lara M."/>
            <person name="Lee W."/>
            <person name="Lennon N."/>
            <person name="Letendre F."/>
            <person name="LeVine R."/>
            <person name="Lipovsky A."/>
            <person name="Liu X."/>
            <person name="Liu J."/>
            <person name="Liu S."/>
            <person name="Lokyitsang T."/>
            <person name="Lokyitsang Y."/>
            <person name="Lubonja R."/>
            <person name="Lui A."/>
            <person name="MacDonald P."/>
            <person name="Magnisalis V."/>
            <person name="Maru K."/>
            <person name="Matthews C."/>
            <person name="McCusker W."/>
            <person name="McDonough S."/>
            <person name="Mehta T."/>
            <person name="Meldrim J."/>
            <person name="Meneus L."/>
            <person name="Mihai O."/>
            <person name="Mihalev A."/>
            <person name="Mihova T."/>
            <person name="Mittelman R."/>
            <person name="Mlenga V."/>
            <person name="Montmayeur A."/>
            <person name="Mulrain L."/>
            <person name="Navidi A."/>
            <person name="Naylor J."/>
            <person name="Negash T."/>
            <person name="Nguyen T."/>
            <person name="Nguyen N."/>
            <person name="Nicol R."/>
            <person name="Norbu C."/>
            <person name="Norbu N."/>
            <person name="Novod N."/>
            <person name="O'Neill B."/>
            <person name="Osman S."/>
            <person name="Markiewicz E."/>
            <person name="Oyono O.L."/>
            <person name="Patti C."/>
            <person name="Phunkhang P."/>
            <person name="Pierre F."/>
            <person name="Priest M."/>
            <person name="Raghuraman S."/>
            <person name="Rege F."/>
            <person name="Reyes R."/>
            <person name="Rise C."/>
            <person name="Rogov P."/>
            <person name="Ross K."/>
            <person name="Ryan E."/>
            <person name="Settipalli S."/>
            <person name="Shea T."/>
            <person name="Sherpa N."/>
            <person name="Shi L."/>
            <person name="Shih D."/>
            <person name="Sparrow T."/>
            <person name="Spaulding J."/>
            <person name="Stalker J."/>
            <person name="Stange-Thomann N."/>
            <person name="Stavropoulos S."/>
            <person name="Stone C."/>
            <person name="Strader C."/>
            <person name="Tesfaye S."/>
            <person name="Thomson T."/>
            <person name="Thoulutsang Y."/>
            <person name="Thoulutsang D."/>
            <person name="Topham K."/>
            <person name="Topping I."/>
            <person name="Tsamla T."/>
            <person name="Vassiliev H."/>
            <person name="Vo A."/>
            <person name="Wangchuk T."/>
            <person name="Wangdi T."/>
            <person name="Weiand M."/>
            <person name="Wilkinson J."/>
            <person name="Wilson A."/>
            <person name="Yadav S."/>
            <person name="Young G."/>
            <person name="Yu Q."/>
            <person name="Zembek L."/>
            <person name="Zhong D."/>
            <person name="Zimmer A."/>
            <person name="Zwirko Z."/>
            <person name="Jaffe D.B."/>
            <person name="Alvarez P."/>
            <person name="Brockman W."/>
            <person name="Butler J."/>
            <person name="Chin C."/>
            <person name="Gnerre S."/>
            <person name="MacCallum I."/>
            <person name="Graves J.A."/>
            <person name="Ponting C.P."/>
            <person name="Breen M."/>
            <person name="Samollow P.B."/>
            <person name="Lander E.S."/>
            <person name="Lindblad-Toh K."/>
        </authorList>
    </citation>
    <scope>NUCLEOTIDE SEQUENCE [LARGE SCALE GENOMIC DNA]</scope>
</reference>
<dbReference type="Ensembl" id="ENSMODT00000016034.3">
    <property type="protein sequence ID" value="ENSMODP00000015744.3"/>
    <property type="gene ID" value="ENSMODG00000012582.3"/>
</dbReference>
<dbReference type="HOGENOM" id="CLU_062153_0_0_1"/>
<dbReference type="AlphaFoldDB" id="F6PIZ5"/>
<proteinExistence type="predicted"/>
<feature type="compositionally biased region" description="Polar residues" evidence="1">
    <location>
        <begin position="165"/>
        <end position="177"/>
    </location>
</feature>
<evidence type="ECO:0000313" key="2">
    <source>
        <dbReference type="Ensembl" id="ENSMODP00000015744.3"/>
    </source>
</evidence>